<keyword evidence="2" id="KW-1185">Reference proteome</keyword>
<organism evidence="1 2">
    <name type="scientific">Rhodopirellula sallentina SM41</name>
    <dbReference type="NCBI Taxonomy" id="1263870"/>
    <lineage>
        <taxon>Bacteria</taxon>
        <taxon>Pseudomonadati</taxon>
        <taxon>Planctomycetota</taxon>
        <taxon>Planctomycetia</taxon>
        <taxon>Pirellulales</taxon>
        <taxon>Pirellulaceae</taxon>
        <taxon>Rhodopirellula</taxon>
    </lineage>
</organism>
<proteinExistence type="predicted"/>
<gene>
    <name evidence="1" type="ORF">RSSM_04030</name>
</gene>
<dbReference type="AlphaFoldDB" id="M5TZT8"/>
<reference evidence="1 2" key="1">
    <citation type="journal article" date="2013" name="Mar. Genomics">
        <title>Expression of sulfatases in Rhodopirellula baltica and the diversity of sulfatases in the genus Rhodopirellula.</title>
        <authorList>
            <person name="Wegner C.E."/>
            <person name="Richter-Heitmann T."/>
            <person name="Klindworth A."/>
            <person name="Klockow C."/>
            <person name="Richter M."/>
            <person name="Achstetter T."/>
            <person name="Glockner F.O."/>
            <person name="Harder J."/>
        </authorList>
    </citation>
    <scope>NUCLEOTIDE SEQUENCE [LARGE SCALE GENOMIC DNA]</scope>
    <source>
        <strain evidence="1 2">SM41</strain>
    </source>
</reference>
<sequence length="112" mass="11682">MDAAPAPVHNVVDKPIANVTFVVPNVAVQIMRFVGKDATMDRPFATGAVARMAEAFEVAGADLVTLAFVGKAVEEENSSSVVAARETVFANNGSLILGNAGRHAIEEMLGTQ</sequence>
<evidence type="ECO:0000313" key="1">
    <source>
        <dbReference type="EMBL" id="EMI54559.1"/>
    </source>
</evidence>
<evidence type="ECO:0000313" key="2">
    <source>
        <dbReference type="Proteomes" id="UP000011885"/>
    </source>
</evidence>
<comment type="caution">
    <text evidence="1">The sequence shown here is derived from an EMBL/GenBank/DDBJ whole genome shotgun (WGS) entry which is preliminary data.</text>
</comment>
<dbReference type="EMBL" id="ANOH01000274">
    <property type="protein sequence ID" value="EMI54559.1"/>
    <property type="molecule type" value="Genomic_DNA"/>
</dbReference>
<accession>M5TZT8</accession>
<name>M5TZT8_9BACT</name>
<dbReference type="Proteomes" id="UP000011885">
    <property type="component" value="Unassembled WGS sequence"/>
</dbReference>
<dbReference type="PATRIC" id="fig|1263870.3.peg.4267"/>
<protein>
    <submittedName>
        <fullName evidence="1">Uncharacterized protein</fullName>
    </submittedName>
</protein>